<sequence length="88" mass="9307">MNHPAPFSRSVTVDLDDETAAGIAKAAASRGITEAAFAAEAIRNAVESDAELLAFIQVGIDAADRGALTPQADVFENLRRRRQQRAAA</sequence>
<protein>
    <submittedName>
        <fullName evidence="1">CopG family transcriptional regulator</fullName>
    </submittedName>
</protein>
<dbReference type="EMBL" id="RCZC01000001">
    <property type="protein sequence ID" value="TPG56625.1"/>
    <property type="molecule type" value="Genomic_DNA"/>
</dbReference>
<comment type="caution">
    <text evidence="1">The sequence shown here is derived from an EMBL/GenBank/DDBJ whole genome shotgun (WGS) entry which is preliminary data.</text>
</comment>
<accession>A0A502G477</accession>
<dbReference type="RefSeq" id="WP_140848167.1">
    <property type="nucleotide sequence ID" value="NZ_RCZC01000001.1"/>
</dbReference>
<name>A0A502G477_9SPHN</name>
<evidence type="ECO:0000313" key="2">
    <source>
        <dbReference type="Proteomes" id="UP000319931"/>
    </source>
</evidence>
<keyword evidence="2" id="KW-1185">Reference proteome</keyword>
<evidence type="ECO:0000313" key="1">
    <source>
        <dbReference type="EMBL" id="TPG56625.1"/>
    </source>
</evidence>
<reference evidence="1 2" key="1">
    <citation type="journal article" date="2019" name="Environ. Microbiol.">
        <title>Species interactions and distinct microbial communities in high Arctic permafrost affected cryosols are associated with the CH4 and CO2 gas fluxes.</title>
        <authorList>
            <person name="Altshuler I."/>
            <person name="Hamel J."/>
            <person name="Turney S."/>
            <person name="Magnuson E."/>
            <person name="Levesque R."/>
            <person name="Greer C."/>
            <person name="Whyte L.G."/>
        </authorList>
    </citation>
    <scope>NUCLEOTIDE SEQUENCE [LARGE SCALE GENOMIC DNA]</scope>
    <source>
        <strain evidence="1 2">E6.1</strain>
    </source>
</reference>
<organism evidence="1 2">
    <name type="scientific">Sphingomonas glacialis</name>
    <dbReference type="NCBI Taxonomy" id="658225"/>
    <lineage>
        <taxon>Bacteria</taxon>
        <taxon>Pseudomonadati</taxon>
        <taxon>Pseudomonadota</taxon>
        <taxon>Alphaproteobacteria</taxon>
        <taxon>Sphingomonadales</taxon>
        <taxon>Sphingomonadaceae</taxon>
        <taxon>Sphingomonas</taxon>
    </lineage>
</organism>
<dbReference type="AlphaFoldDB" id="A0A502G477"/>
<gene>
    <name evidence="1" type="ORF">EAH76_03600</name>
</gene>
<dbReference type="OrthoDB" id="5298181at2"/>
<proteinExistence type="predicted"/>
<dbReference type="Proteomes" id="UP000319931">
    <property type="component" value="Unassembled WGS sequence"/>
</dbReference>